<evidence type="ECO:0000313" key="4">
    <source>
        <dbReference type="Proteomes" id="UP000178650"/>
    </source>
</evidence>
<dbReference type="Pfam" id="PF00403">
    <property type="entry name" value="HMA"/>
    <property type="match status" value="1"/>
</dbReference>
<comment type="caution">
    <text evidence="3">The sequence shown here is derived from an EMBL/GenBank/DDBJ whole genome shotgun (WGS) entry which is preliminary data.</text>
</comment>
<gene>
    <name evidence="3" type="ORF">A2358_03295</name>
</gene>
<dbReference type="GO" id="GO:0046872">
    <property type="term" value="F:metal ion binding"/>
    <property type="evidence" value="ECO:0007669"/>
    <property type="project" value="UniProtKB-KW"/>
</dbReference>
<dbReference type="Proteomes" id="UP000178650">
    <property type="component" value="Unassembled WGS sequence"/>
</dbReference>
<accession>A0A1G2IY54</accession>
<dbReference type="AlphaFoldDB" id="A0A1G2IY54"/>
<dbReference type="SUPFAM" id="SSF55008">
    <property type="entry name" value="HMA, heavy metal-associated domain"/>
    <property type="match status" value="1"/>
</dbReference>
<dbReference type="STRING" id="1802223.A2358_03295"/>
<dbReference type="InterPro" id="IPR006121">
    <property type="entry name" value="HMA_dom"/>
</dbReference>
<name>A0A1G2IY54_9BACT</name>
<dbReference type="Gene3D" id="3.30.70.100">
    <property type="match status" value="1"/>
</dbReference>
<dbReference type="FunFam" id="3.30.70.100:FF:000001">
    <property type="entry name" value="ATPase copper transporting beta"/>
    <property type="match status" value="1"/>
</dbReference>
<reference evidence="3 4" key="1">
    <citation type="journal article" date="2016" name="Nat. Commun.">
        <title>Thousands of microbial genomes shed light on interconnected biogeochemical processes in an aquifer system.</title>
        <authorList>
            <person name="Anantharaman K."/>
            <person name="Brown C.T."/>
            <person name="Hug L.A."/>
            <person name="Sharon I."/>
            <person name="Castelle C.J."/>
            <person name="Probst A.J."/>
            <person name="Thomas B.C."/>
            <person name="Singh A."/>
            <person name="Wilkins M.J."/>
            <person name="Karaoz U."/>
            <person name="Brodie E.L."/>
            <person name="Williams K.H."/>
            <person name="Hubbard S.S."/>
            <person name="Banfield J.F."/>
        </authorList>
    </citation>
    <scope>NUCLEOTIDE SEQUENCE [LARGE SCALE GENOMIC DNA]</scope>
</reference>
<sequence>MQKTKFKIQGIKCDNCSLLIEEKLKSKDGIAKVKVDHDSNKGVVIYDERKINASDIYKTIEEIGGFKVERIEDFIKNAEESVNYDNPDGVIDVRPPIEKTSNSRGFYGFIAS</sequence>
<keyword evidence="1" id="KW-0479">Metal-binding</keyword>
<proteinExistence type="predicted"/>
<evidence type="ECO:0000259" key="2">
    <source>
        <dbReference type="PROSITE" id="PS50846"/>
    </source>
</evidence>
<feature type="domain" description="HMA" evidence="2">
    <location>
        <begin position="2"/>
        <end position="68"/>
    </location>
</feature>
<evidence type="ECO:0000256" key="1">
    <source>
        <dbReference type="ARBA" id="ARBA00022723"/>
    </source>
</evidence>
<protein>
    <recommendedName>
        <fullName evidence="2">HMA domain-containing protein</fullName>
    </recommendedName>
</protein>
<organism evidence="3 4">
    <name type="scientific">Candidatus Staskawiczbacteria bacterium RIFOXYB1_FULL_37_44</name>
    <dbReference type="NCBI Taxonomy" id="1802223"/>
    <lineage>
        <taxon>Bacteria</taxon>
        <taxon>Candidatus Staskawicziibacteriota</taxon>
    </lineage>
</organism>
<evidence type="ECO:0000313" key="3">
    <source>
        <dbReference type="EMBL" id="OGZ79271.1"/>
    </source>
</evidence>
<dbReference type="PROSITE" id="PS50846">
    <property type="entry name" value="HMA_2"/>
    <property type="match status" value="1"/>
</dbReference>
<dbReference type="EMBL" id="MHPJ01000005">
    <property type="protein sequence ID" value="OGZ79271.1"/>
    <property type="molecule type" value="Genomic_DNA"/>
</dbReference>
<dbReference type="InterPro" id="IPR036163">
    <property type="entry name" value="HMA_dom_sf"/>
</dbReference>